<evidence type="ECO:0000256" key="3">
    <source>
        <dbReference type="ARBA" id="ARBA00022806"/>
    </source>
</evidence>
<dbReference type="GO" id="GO:0016787">
    <property type="term" value="F:hydrolase activity"/>
    <property type="evidence" value="ECO:0007669"/>
    <property type="project" value="UniProtKB-KW"/>
</dbReference>
<reference evidence="7" key="1">
    <citation type="journal article" date="2014" name="Int. J. Syst. Evol. Microbiol.">
        <title>Complete genome sequence of Corynebacterium casei LMG S-19264T (=DSM 44701T), isolated from a smear-ripened cheese.</title>
        <authorList>
            <consortium name="US DOE Joint Genome Institute (JGI-PGF)"/>
            <person name="Walter F."/>
            <person name="Albersmeier A."/>
            <person name="Kalinowski J."/>
            <person name="Ruckert C."/>
        </authorList>
    </citation>
    <scope>NUCLEOTIDE SEQUENCE</scope>
    <source>
        <strain evidence="7">KCTC 42590</strain>
    </source>
</reference>
<dbReference type="NCBIfam" id="TIGR03491">
    <property type="entry name" value="TM0106 family RecB-like putative nuclease"/>
    <property type="match status" value="1"/>
</dbReference>
<dbReference type="PANTHER" id="PTHR43788:SF8">
    <property type="entry name" value="DNA-BINDING PROTEIN SMUBP-2"/>
    <property type="match status" value="1"/>
</dbReference>
<evidence type="ECO:0000259" key="5">
    <source>
        <dbReference type="Pfam" id="PF13087"/>
    </source>
</evidence>
<dbReference type="SUPFAM" id="SSF53098">
    <property type="entry name" value="Ribonuclease H-like"/>
    <property type="match status" value="1"/>
</dbReference>
<name>A0A919AJ72_9PROT</name>
<dbReference type="SUPFAM" id="SSF52540">
    <property type="entry name" value="P-loop containing nucleoside triphosphate hydrolases"/>
    <property type="match status" value="1"/>
</dbReference>
<dbReference type="EMBL" id="BNCI01000001">
    <property type="protein sequence ID" value="GHF12537.1"/>
    <property type="molecule type" value="Genomic_DNA"/>
</dbReference>
<gene>
    <name evidence="7" type="ORF">GCM10017044_03120</name>
</gene>
<keyword evidence="2" id="KW-0378">Hydrolase</keyword>
<evidence type="ECO:0000313" key="8">
    <source>
        <dbReference type="Proteomes" id="UP000630923"/>
    </source>
</evidence>
<dbReference type="InterPro" id="IPR027417">
    <property type="entry name" value="P-loop_NTPase"/>
</dbReference>
<dbReference type="InterPro" id="IPR041679">
    <property type="entry name" value="DNA2/NAM7-like_C"/>
</dbReference>
<keyword evidence="1" id="KW-0547">Nucleotide-binding</keyword>
<accession>A0A919AJ72</accession>
<dbReference type="PANTHER" id="PTHR43788">
    <property type="entry name" value="DNA2/NAM7 HELICASE FAMILY MEMBER"/>
    <property type="match status" value="1"/>
</dbReference>
<keyword evidence="8" id="KW-1185">Reference proteome</keyword>
<dbReference type="InterPro" id="IPR019993">
    <property type="entry name" value="RecB_nuclease_TM0106_put"/>
</dbReference>
<dbReference type="AlphaFoldDB" id="A0A919AJ72"/>
<evidence type="ECO:0000256" key="2">
    <source>
        <dbReference type="ARBA" id="ARBA00022801"/>
    </source>
</evidence>
<dbReference type="InterPro" id="IPR038720">
    <property type="entry name" value="YprB_RNase_H-like_dom"/>
</dbReference>
<dbReference type="GO" id="GO:0043139">
    <property type="term" value="F:5'-3' DNA helicase activity"/>
    <property type="evidence" value="ECO:0007669"/>
    <property type="project" value="TreeGrafter"/>
</dbReference>
<evidence type="ECO:0000313" key="7">
    <source>
        <dbReference type="EMBL" id="GHF12537.1"/>
    </source>
</evidence>
<dbReference type="CDD" id="cd17934">
    <property type="entry name" value="DEXXQc_Upf1-like"/>
    <property type="match status" value="1"/>
</dbReference>
<protein>
    <submittedName>
        <fullName evidence="7">Nuclease</fullName>
    </submittedName>
</protein>
<keyword evidence="3" id="KW-0347">Helicase</keyword>
<dbReference type="CDD" id="cd18808">
    <property type="entry name" value="SF1_C_Upf1"/>
    <property type="match status" value="1"/>
</dbReference>
<evidence type="ECO:0000256" key="4">
    <source>
        <dbReference type="ARBA" id="ARBA00022840"/>
    </source>
</evidence>
<keyword evidence="4" id="KW-0067">ATP-binding</keyword>
<comment type="caution">
    <text evidence="7">The sequence shown here is derived from an EMBL/GenBank/DDBJ whole genome shotgun (WGS) entry which is preliminary data.</text>
</comment>
<dbReference type="Pfam" id="PF13482">
    <property type="entry name" value="RNase_H_2"/>
    <property type="match status" value="1"/>
</dbReference>
<dbReference type="Pfam" id="PF13087">
    <property type="entry name" value="AAA_12"/>
    <property type="match status" value="1"/>
</dbReference>
<dbReference type="Proteomes" id="UP000630923">
    <property type="component" value="Unassembled WGS sequence"/>
</dbReference>
<feature type="domain" description="DNA2/NAM7 helicase-like C-terminal" evidence="5">
    <location>
        <begin position="901"/>
        <end position="1095"/>
    </location>
</feature>
<dbReference type="InterPro" id="IPR050534">
    <property type="entry name" value="Coronavir_polyprotein_1ab"/>
</dbReference>
<sequence>MQLIDGHLLFSPSDLTTYMDSPFASGMERLRLQDPNLADLIDAEDALLTSLQKKGAAHENEVDQGLSDAGYDVLEIKKAPKDVMQAATMTAMMRGQEIIIQGYLKSGDFAGYADYLVKVPGDSKLGDYHYEVWDSKLARSVKPYFIMQLCCYVEMLETIQGIRPKEIAVVLGDKSKRRFPVENYFGYYRSLKKSFLEFHDNFDGQFPDPAANQSFGRWSELAHNKLKEQDHLSQVANLTRNQIKNLNKAGILTMQTLAGTELTSISNMSDLVFARAKQQAQLQIQSRDKDIPVFQVLPHDPGEVRGLSMLPPHSPLDVFFDIEGYPAVDGGLEYLWGNTYFDEGGSRTFIDFWAHNAEEEKASFIAFIDWVYDRWLKDPDMHIYHYANYEIAAIRKLMGRYGVCEDKVDNLLRNKVFVDLFNVVRQGLLIGTPNYSIKSVELLYRGKRDTEVANGADSIIVYEEWRENPDGDTWQTSKILNSIRDYNIDDCDSTQELTAWLRQVQTENDIPFLLSAGGGEAEISEEVTKITLLRDKLLGQSQDLAASDLSKSKIMETLAWSLEFHRRENKPTWWRLFDRMGQTELELYDDMDCLVGLKRTAEPEKKTSTRKDALSIWRYRFDPNQPYRGQAKGFYVIGEEDMKVTAHDYSPDQGTIDLKRREPIPRHLNLVPDEYVNPQPIPDAIKYVVDEVVEDNFPLSAITDFLERRRPRIKGNLKGTILKGEKSLLEDTIEAAANLENSYLCIQGPPGAGKTYTAKHIIGELVKRGKRVGISSNSHKAIINLMQGAAQYCLGNNIECDFVKVGGSIDDPIFTLSNVRYERGVKNADLGQCTGGTAWTFCNGEVAGQYDFLFIDEAGQVSVANMIGMSQSTSNIIIMGDQMQLGQPIQGSHPGESGMSILEYLLEGHATIPPDLGVFLPNTYRMHPDVCGLISAQVYESRLKSDEGTYKHQVEVTGPIITKKSGVIFVPVEHEGNSQASDEEVEKILKIAVELFDCEYWHDEEGNKRRIGWDDILFVAPYNFQVNKLKAVLGPGARVGSVDKFQGQEAPIVIISMCASNAAESPRGIEFLFSKNRLNVALSRAQALAIVVGNPALANTPVTSPEQMELINFYCGVIDNGQP</sequence>
<reference evidence="7" key="2">
    <citation type="submission" date="2020-09" db="EMBL/GenBank/DDBJ databases">
        <authorList>
            <person name="Sun Q."/>
            <person name="Kim S."/>
        </authorList>
    </citation>
    <scope>NUCLEOTIDE SEQUENCE</scope>
    <source>
        <strain evidence="7">KCTC 42590</strain>
    </source>
</reference>
<dbReference type="Pfam" id="PF13604">
    <property type="entry name" value="AAA_30"/>
    <property type="match status" value="1"/>
</dbReference>
<evidence type="ECO:0000256" key="1">
    <source>
        <dbReference type="ARBA" id="ARBA00022741"/>
    </source>
</evidence>
<proteinExistence type="predicted"/>
<dbReference type="InterPro" id="IPR012337">
    <property type="entry name" value="RNaseH-like_sf"/>
</dbReference>
<dbReference type="InterPro" id="IPR047187">
    <property type="entry name" value="SF1_C_Upf1"/>
</dbReference>
<organism evidence="7 8">
    <name type="scientific">Kordiimonas sediminis</name>
    <dbReference type="NCBI Taxonomy" id="1735581"/>
    <lineage>
        <taxon>Bacteria</taxon>
        <taxon>Pseudomonadati</taxon>
        <taxon>Pseudomonadota</taxon>
        <taxon>Alphaproteobacteria</taxon>
        <taxon>Kordiimonadales</taxon>
        <taxon>Kordiimonadaceae</taxon>
        <taxon>Kordiimonas</taxon>
    </lineage>
</organism>
<feature type="domain" description="YprB ribonuclease H-like" evidence="6">
    <location>
        <begin position="318"/>
        <end position="501"/>
    </location>
</feature>
<dbReference type="GO" id="GO:0005524">
    <property type="term" value="F:ATP binding"/>
    <property type="evidence" value="ECO:0007669"/>
    <property type="project" value="UniProtKB-KW"/>
</dbReference>
<dbReference type="Gene3D" id="3.40.50.300">
    <property type="entry name" value="P-loop containing nucleotide triphosphate hydrolases"/>
    <property type="match status" value="2"/>
</dbReference>
<evidence type="ECO:0000259" key="6">
    <source>
        <dbReference type="Pfam" id="PF13482"/>
    </source>
</evidence>
<dbReference type="RefSeq" id="WP_191249807.1">
    <property type="nucleotide sequence ID" value="NZ_BNCI01000001.1"/>
</dbReference>